<dbReference type="GeneID" id="81370042"/>
<evidence type="ECO:0000313" key="12">
    <source>
        <dbReference type="Proteomes" id="UP001147747"/>
    </source>
</evidence>
<dbReference type="PIRSF" id="PIRSF002744">
    <property type="entry name" value="Pur-cyt_permease"/>
    <property type="match status" value="1"/>
</dbReference>
<evidence type="ECO:0000256" key="4">
    <source>
        <dbReference type="ARBA" id="ARBA00022553"/>
    </source>
</evidence>
<feature type="transmembrane region" description="Helical" evidence="10">
    <location>
        <begin position="339"/>
        <end position="367"/>
    </location>
</feature>
<keyword evidence="4" id="KW-0597">Phosphoprotein</keyword>
<name>A0A9X0BB25_9EURO</name>
<comment type="caution">
    <text evidence="11">The sequence shown here is derived from an EMBL/GenBank/DDBJ whole genome shotgun (WGS) entry which is preliminary data.</text>
</comment>
<dbReference type="GO" id="GO:0022857">
    <property type="term" value="F:transmembrane transporter activity"/>
    <property type="evidence" value="ECO:0007669"/>
    <property type="project" value="InterPro"/>
</dbReference>
<keyword evidence="3 8" id="KW-0813">Transport</keyword>
<reference evidence="11" key="1">
    <citation type="submission" date="2022-12" db="EMBL/GenBank/DDBJ databases">
        <authorList>
            <person name="Petersen C."/>
        </authorList>
    </citation>
    <scope>NUCLEOTIDE SEQUENCE</scope>
    <source>
        <strain evidence="11">IBT 29677</strain>
    </source>
</reference>
<evidence type="ECO:0000256" key="2">
    <source>
        <dbReference type="ARBA" id="ARBA00008974"/>
    </source>
</evidence>
<evidence type="ECO:0000313" key="11">
    <source>
        <dbReference type="EMBL" id="KAJ5398312.1"/>
    </source>
</evidence>
<evidence type="ECO:0000256" key="1">
    <source>
        <dbReference type="ARBA" id="ARBA00004141"/>
    </source>
</evidence>
<feature type="transmembrane region" description="Helical" evidence="10">
    <location>
        <begin position="208"/>
        <end position="227"/>
    </location>
</feature>
<feature type="transmembrane region" description="Helical" evidence="10">
    <location>
        <begin position="490"/>
        <end position="509"/>
    </location>
</feature>
<evidence type="ECO:0000256" key="5">
    <source>
        <dbReference type="ARBA" id="ARBA00022692"/>
    </source>
</evidence>
<feature type="transmembrane region" description="Helical" evidence="10">
    <location>
        <begin position="141"/>
        <end position="167"/>
    </location>
</feature>
<sequence>MDSTLNRDVEKRAGATEPPLFDHESGAVPASSFEHGNSLYAKLQRLGGKIKVEQRGIERVPEDERTDNSYWNIGSMWLAANMVVPSFTIGVLGQPLFNLGFIDSALIIIFFNFISVLTVCFFSTFGAAFGLRQMVLSRFWFGWWGVKLIALFNVLACLGWAAANIIVGAQLINAVNPEVPGYAGILIIAFCTLAVVFFGYRVVHAYEYWSWIPTFIVFLVVLGVFAHSGDFVNIPMRSGSIELGAVLSYGSTVFGFGTGYTSFAADYTVYQPSDRPRRKVFLATWLGIFPTLLFTELLGAALVTAITLNGGDNPYNAGYQDNGVGGLLGALLFPRVGGFGKFCVIILALSIVANNCPNIYSVSLTLMVMGRWTRHVPRFVWTIVATAIYIAIAIPGYSQFEAVLENFMHFIGYWLAIYEGIALTEHFVFRRGFSGYQPEDYDNRDKLPPGIAALLAFCCGVVGMVTGMSQSWYVGPIAKSAGLAPAGGDVGFELGFAFAAFSYAILRFIEKGFFKR</sequence>
<feature type="transmembrane region" description="Helical" evidence="10">
    <location>
        <begin position="379"/>
        <end position="398"/>
    </location>
</feature>
<dbReference type="RefSeq" id="XP_056490364.1">
    <property type="nucleotide sequence ID" value="XM_056631062.1"/>
</dbReference>
<feature type="region of interest" description="Disordered" evidence="9">
    <location>
        <begin position="1"/>
        <end position="24"/>
    </location>
</feature>
<keyword evidence="12" id="KW-1185">Reference proteome</keyword>
<dbReference type="PANTHER" id="PTHR31806:SF1">
    <property type="entry name" value="PURINE-CYTOSINE PERMEASE FCY2-RELATED"/>
    <property type="match status" value="1"/>
</dbReference>
<evidence type="ECO:0000256" key="6">
    <source>
        <dbReference type="ARBA" id="ARBA00022989"/>
    </source>
</evidence>
<feature type="transmembrane region" description="Helical" evidence="10">
    <location>
        <begin position="410"/>
        <end position="429"/>
    </location>
</feature>
<dbReference type="OrthoDB" id="2116389at2759"/>
<dbReference type="CDD" id="cd11484">
    <property type="entry name" value="SLC-NCS1sbd_CobB-like"/>
    <property type="match status" value="1"/>
</dbReference>
<dbReference type="EMBL" id="JAPZBU010000006">
    <property type="protein sequence ID" value="KAJ5398312.1"/>
    <property type="molecule type" value="Genomic_DNA"/>
</dbReference>
<feature type="transmembrane region" description="Helical" evidence="10">
    <location>
        <begin position="179"/>
        <end position="202"/>
    </location>
</feature>
<evidence type="ECO:0000256" key="10">
    <source>
        <dbReference type="SAM" id="Phobius"/>
    </source>
</evidence>
<dbReference type="AlphaFoldDB" id="A0A9X0BB25"/>
<feature type="transmembrane region" description="Helical" evidence="10">
    <location>
        <begin position="70"/>
        <end position="93"/>
    </location>
</feature>
<dbReference type="PANTHER" id="PTHR31806">
    <property type="entry name" value="PURINE-CYTOSINE PERMEASE FCY2-RELATED"/>
    <property type="match status" value="1"/>
</dbReference>
<dbReference type="GO" id="GO:0000329">
    <property type="term" value="C:fungal-type vacuole membrane"/>
    <property type="evidence" value="ECO:0007669"/>
    <property type="project" value="TreeGrafter"/>
</dbReference>
<comment type="subcellular location">
    <subcellularLocation>
        <location evidence="1">Membrane</location>
        <topology evidence="1">Multi-pass membrane protein</topology>
    </subcellularLocation>
</comment>
<dbReference type="Pfam" id="PF02133">
    <property type="entry name" value="Transp_cyt_pur"/>
    <property type="match status" value="1"/>
</dbReference>
<dbReference type="GO" id="GO:0015851">
    <property type="term" value="P:nucleobase transport"/>
    <property type="evidence" value="ECO:0007669"/>
    <property type="project" value="UniProtKB-ARBA"/>
</dbReference>
<evidence type="ECO:0008006" key="13">
    <source>
        <dbReference type="Google" id="ProtNLM"/>
    </source>
</evidence>
<evidence type="ECO:0000256" key="8">
    <source>
        <dbReference type="PIRNR" id="PIRNR002744"/>
    </source>
</evidence>
<keyword evidence="5 10" id="KW-0812">Transmembrane</keyword>
<keyword evidence="6 10" id="KW-1133">Transmembrane helix</keyword>
<keyword evidence="7 8" id="KW-0472">Membrane</keyword>
<feature type="transmembrane region" description="Helical" evidence="10">
    <location>
        <begin position="105"/>
        <end position="129"/>
    </location>
</feature>
<dbReference type="GO" id="GO:0005886">
    <property type="term" value="C:plasma membrane"/>
    <property type="evidence" value="ECO:0007669"/>
    <property type="project" value="TreeGrafter"/>
</dbReference>
<accession>A0A9X0BB25</accession>
<dbReference type="InterPro" id="IPR026030">
    <property type="entry name" value="Pur-cyt_permease_Fcy2/21/22"/>
</dbReference>
<feature type="transmembrane region" description="Helical" evidence="10">
    <location>
        <begin position="450"/>
        <end position="470"/>
    </location>
</feature>
<dbReference type="InterPro" id="IPR001248">
    <property type="entry name" value="Pur-cyt_permease"/>
</dbReference>
<reference evidence="11" key="2">
    <citation type="journal article" date="2023" name="IMA Fungus">
        <title>Comparative genomic study of the Penicillium genus elucidates a diverse pangenome and 15 lateral gene transfer events.</title>
        <authorList>
            <person name="Petersen C."/>
            <person name="Sorensen T."/>
            <person name="Nielsen M.R."/>
            <person name="Sondergaard T.E."/>
            <person name="Sorensen J.L."/>
            <person name="Fitzpatrick D.A."/>
            <person name="Frisvad J.C."/>
            <person name="Nielsen K.L."/>
        </authorList>
    </citation>
    <scope>NUCLEOTIDE SEQUENCE</scope>
    <source>
        <strain evidence="11">IBT 29677</strain>
    </source>
</reference>
<organism evidence="11 12">
    <name type="scientific">Penicillium cosmopolitanum</name>
    <dbReference type="NCBI Taxonomy" id="1131564"/>
    <lineage>
        <taxon>Eukaryota</taxon>
        <taxon>Fungi</taxon>
        <taxon>Dikarya</taxon>
        <taxon>Ascomycota</taxon>
        <taxon>Pezizomycotina</taxon>
        <taxon>Eurotiomycetes</taxon>
        <taxon>Eurotiomycetidae</taxon>
        <taxon>Eurotiales</taxon>
        <taxon>Aspergillaceae</taxon>
        <taxon>Penicillium</taxon>
    </lineage>
</organism>
<proteinExistence type="inferred from homology"/>
<dbReference type="FunFam" id="1.10.4160.10:FF:000002">
    <property type="entry name" value="Purine-cytosine permease fcyB"/>
    <property type="match status" value="1"/>
</dbReference>
<protein>
    <recommendedName>
        <fullName evidence="13">Purine-cytosine permease</fullName>
    </recommendedName>
</protein>
<evidence type="ECO:0000256" key="3">
    <source>
        <dbReference type="ARBA" id="ARBA00022448"/>
    </source>
</evidence>
<gene>
    <name evidence="11" type="ORF">N7509_006425</name>
</gene>
<dbReference type="Proteomes" id="UP001147747">
    <property type="component" value="Unassembled WGS sequence"/>
</dbReference>
<evidence type="ECO:0000256" key="7">
    <source>
        <dbReference type="ARBA" id="ARBA00023136"/>
    </source>
</evidence>
<comment type="similarity">
    <text evidence="2 8">Belongs to the purine-cytosine permease (2.A.39) family.</text>
</comment>
<evidence type="ECO:0000256" key="9">
    <source>
        <dbReference type="SAM" id="MobiDB-lite"/>
    </source>
</evidence>
<feature type="transmembrane region" description="Helical" evidence="10">
    <location>
        <begin position="280"/>
        <end position="306"/>
    </location>
</feature>
<dbReference type="Gene3D" id="1.10.4160.10">
    <property type="entry name" value="Hydantoin permease"/>
    <property type="match status" value="1"/>
</dbReference>